<feature type="compositionally biased region" description="Low complexity" evidence="1">
    <location>
        <begin position="468"/>
        <end position="477"/>
    </location>
</feature>
<feature type="compositionally biased region" description="Basic and acidic residues" evidence="1">
    <location>
        <begin position="509"/>
        <end position="521"/>
    </location>
</feature>
<dbReference type="SMART" id="SM00239">
    <property type="entry name" value="C2"/>
    <property type="match status" value="1"/>
</dbReference>
<protein>
    <recommendedName>
        <fullName evidence="2">C2 domain-containing protein</fullName>
    </recommendedName>
</protein>
<feature type="compositionally biased region" description="Low complexity" evidence="1">
    <location>
        <begin position="728"/>
        <end position="744"/>
    </location>
</feature>
<feature type="compositionally biased region" description="Basic and acidic residues" evidence="1">
    <location>
        <begin position="664"/>
        <end position="687"/>
    </location>
</feature>
<feature type="domain" description="C2" evidence="2">
    <location>
        <begin position="11"/>
        <end position="130"/>
    </location>
</feature>
<organism evidence="3 4">
    <name type="scientific">Trichodelitschia bisporula</name>
    <dbReference type="NCBI Taxonomy" id="703511"/>
    <lineage>
        <taxon>Eukaryota</taxon>
        <taxon>Fungi</taxon>
        <taxon>Dikarya</taxon>
        <taxon>Ascomycota</taxon>
        <taxon>Pezizomycotina</taxon>
        <taxon>Dothideomycetes</taxon>
        <taxon>Dothideomycetes incertae sedis</taxon>
        <taxon>Phaeotrichales</taxon>
        <taxon>Phaeotrichaceae</taxon>
        <taxon>Trichodelitschia</taxon>
    </lineage>
</organism>
<dbReference type="InterPro" id="IPR000008">
    <property type="entry name" value="C2_dom"/>
</dbReference>
<evidence type="ECO:0000256" key="1">
    <source>
        <dbReference type="SAM" id="MobiDB-lite"/>
    </source>
</evidence>
<dbReference type="AlphaFoldDB" id="A0A6G1HUG0"/>
<evidence type="ECO:0000313" key="4">
    <source>
        <dbReference type="Proteomes" id="UP000799640"/>
    </source>
</evidence>
<dbReference type="PROSITE" id="PS50004">
    <property type="entry name" value="C2"/>
    <property type="match status" value="1"/>
</dbReference>
<dbReference type="InterPro" id="IPR037791">
    <property type="entry name" value="C2_fungal_Inn1"/>
</dbReference>
<feature type="compositionally biased region" description="Basic and acidic residues" evidence="1">
    <location>
        <begin position="343"/>
        <end position="369"/>
    </location>
</feature>
<dbReference type="Gene3D" id="2.60.40.150">
    <property type="entry name" value="C2 domain"/>
    <property type="match status" value="1"/>
</dbReference>
<feature type="region of interest" description="Disordered" evidence="1">
    <location>
        <begin position="343"/>
        <end position="873"/>
    </location>
</feature>
<evidence type="ECO:0000313" key="3">
    <source>
        <dbReference type="EMBL" id="KAF2399375.1"/>
    </source>
</evidence>
<keyword evidence="4" id="KW-1185">Reference proteome</keyword>
<gene>
    <name evidence="3" type="ORF">EJ06DRAFT_511475</name>
</gene>
<feature type="region of interest" description="Disordered" evidence="1">
    <location>
        <begin position="246"/>
        <end position="329"/>
    </location>
</feature>
<proteinExistence type="predicted"/>
<dbReference type="InterPro" id="IPR035892">
    <property type="entry name" value="C2_domain_sf"/>
</dbReference>
<dbReference type="Proteomes" id="UP000799640">
    <property type="component" value="Unassembled WGS sequence"/>
</dbReference>
<dbReference type="Pfam" id="PF00168">
    <property type="entry name" value="C2"/>
    <property type="match status" value="1"/>
</dbReference>
<sequence>MARGAFKTQNIMHTAGIYSDMTVDGPEIGTLVVIVDRAKNLPNRRTMTKQDPYCAIRLGKEAKKTETDKRGGQTPRWDQELRFTVHDSPDYYNLKLSVFNDDKKTELIGETFIQLTDVVTPGGGQSDTWHPLTCRGKYAGEVRMEMTYYDSRPKEEEQRVVVPAEDIQVPSVPTTRASPIKRRPLPTDPMGATPPPKATVPRSSRQHHSRAERHTPRRSAEPLYAEPEAYAPDPYQQIGRQQSLPYEHDEAPRGPAPPVHEQLADIDLGPPKHSRHRSRPSEHSGHAYREAPQHSHSAPLLAQVPHEEMQHSPNPHHSPSPAYATDPQYIPYSPQAEALVRHDPQQFDSSRRHSGFDPHHYAEHHEHAAHMQPTVEDEMMDLPPPPPVHREPIHSRTYPAMAPQPLNIARRSSYDPLQDPAYSPGYAPQPQALRSRASSGDALVRPAVMDDPYASPGYAQPPPSVAEYYPSQGYGQPPQQPGPEKLVAYAPDDRPIYAPVPMSIVPRRPIGDRTSLYRDEPSSSPAESPYHTPTRGRHSQAPSTQHTPHHPTPPSHRSSYQQSYQGTPAYATPPAKPHPLSQTAGAPGYYDAPLKPAPASPSPAPSPDSRARLPRKSVSPRPPTAEERRPSDAAPFDPDAFDVYNPAAKRSTASLVSDRGSGTPDRDPAEPIIDFHGKVIDPSDRLPETVWAPEPEPKGAARDKPARERERLTGARELGARSPRDRFSLSSTSVSASPAPSPLTIATKAQIAAQDASPGSRNRLQKRAPGQRHSVAGVPVAGAPLRDIPNPPAFSGRGSFGQGGSPGGGYGRAPPIPAKVPLSREDLATGPGGEDVSALSAEMMRIDLGPAPSTAGSSAERRVGGRRLLGYRS</sequence>
<feature type="compositionally biased region" description="Basic and acidic residues" evidence="1">
    <location>
        <begin position="279"/>
        <end position="293"/>
    </location>
</feature>
<reference evidence="3" key="1">
    <citation type="journal article" date="2020" name="Stud. Mycol.">
        <title>101 Dothideomycetes genomes: a test case for predicting lifestyles and emergence of pathogens.</title>
        <authorList>
            <person name="Haridas S."/>
            <person name="Albert R."/>
            <person name="Binder M."/>
            <person name="Bloem J."/>
            <person name="Labutti K."/>
            <person name="Salamov A."/>
            <person name="Andreopoulos B."/>
            <person name="Baker S."/>
            <person name="Barry K."/>
            <person name="Bills G."/>
            <person name="Bluhm B."/>
            <person name="Cannon C."/>
            <person name="Castanera R."/>
            <person name="Culley D."/>
            <person name="Daum C."/>
            <person name="Ezra D."/>
            <person name="Gonzalez J."/>
            <person name="Henrissat B."/>
            <person name="Kuo A."/>
            <person name="Liang C."/>
            <person name="Lipzen A."/>
            <person name="Lutzoni F."/>
            <person name="Magnuson J."/>
            <person name="Mondo S."/>
            <person name="Nolan M."/>
            <person name="Ohm R."/>
            <person name="Pangilinan J."/>
            <person name="Park H.-J."/>
            <person name="Ramirez L."/>
            <person name="Alfaro M."/>
            <person name="Sun H."/>
            <person name="Tritt A."/>
            <person name="Yoshinaga Y."/>
            <person name="Zwiers L.-H."/>
            <person name="Turgeon B."/>
            <person name="Goodwin S."/>
            <person name="Spatafora J."/>
            <person name="Crous P."/>
            <person name="Grigoriev I."/>
        </authorList>
    </citation>
    <scope>NUCLEOTIDE SEQUENCE</scope>
    <source>
        <strain evidence="3">CBS 262.69</strain>
    </source>
</reference>
<feature type="compositionally biased region" description="Pro residues" evidence="1">
    <location>
        <begin position="595"/>
        <end position="606"/>
    </location>
</feature>
<feature type="compositionally biased region" description="Gly residues" evidence="1">
    <location>
        <begin position="798"/>
        <end position="811"/>
    </location>
</feature>
<feature type="compositionally biased region" description="Low complexity" evidence="1">
    <location>
        <begin position="632"/>
        <end position="642"/>
    </location>
</feature>
<dbReference type="PANTHER" id="PTHR47052:SF3">
    <property type="entry name" value="INGRESSION PROTEIN 1"/>
    <property type="match status" value="1"/>
</dbReference>
<dbReference type="SUPFAM" id="SSF49562">
    <property type="entry name" value="C2 domain (Calcium/lipid-binding domain, CaLB)"/>
    <property type="match status" value="1"/>
</dbReference>
<accession>A0A6G1HUG0</accession>
<dbReference type="OrthoDB" id="270970at2759"/>
<dbReference type="InterPro" id="IPR052981">
    <property type="entry name" value="Ingression_C2_domain"/>
</dbReference>
<dbReference type="PANTHER" id="PTHR47052">
    <property type="entry name" value="CONSERVED SERINE PROLINE-RICH PROTEIN (AFU_ORTHOLOGUE AFUA_2G01790)"/>
    <property type="match status" value="1"/>
</dbReference>
<evidence type="ECO:0000259" key="2">
    <source>
        <dbReference type="PROSITE" id="PS50004"/>
    </source>
</evidence>
<name>A0A6G1HUG0_9PEZI</name>
<dbReference type="CDD" id="cd08681">
    <property type="entry name" value="C2_fungal_Inn1p-like"/>
    <property type="match status" value="1"/>
</dbReference>
<feature type="compositionally biased region" description="Low complexity" evidence="1">
    <location>
        <begin position="311"/>
        <end position="321"/>
    </location>
</feature>
<feature type="region of interest" description="Disordered" evidence="1">
    <location>
        <begin position="150"/>
        <end position="223"/>
    </location>
</feature>
<dbReference type="EMBL" id="ML996697">
    <property type="protein sequence ID" value="KAF2399375.1"/>
    <property type="molecule type" value="Genomic_DNA"/>
</dbReference>
<feature type="compositionally biased region" description="Basic and acidic residues" evidence="1">
    <location>
        <begin position="695"/>
        <end position="727"/>
    </location>
</feature>